<sequence>MGNSKISFQEKRVLKQALIHGNLEDLGILNDSDQTLAKEKVTALGYIAFDLKWMPTHYKMIGKWNPESLKDNFLCDGWNIRVDDLNLYAVESLMGVHYLAIGKHILELQQLLTYCAVDTDLTRKCCLAEHDGQEGMDRTDCLPTPQSCCHGNLWPLSVPMETLLGQFTLFPFRISIAQSHGLPAAQSMQTIFQSFLMIATDNHQRHPVMRTRMVDMQKGTERTIRNMKAVDRAAAGFMCKDIVDMGRLMWIKERGLEARLVKYVPTNISPANRLLAARQ</sequence>
<dbReference type="GO" id="GO:0008270">
    <property type="term" value="F:zinc ion binding"/>
    <property type="evidence" value="ECO:0007669"/>
    <property type="project" value="UniProtKB-KW"/>
</dbReference>
<dbReference type="EMBL" id="JAKOGI010000056">
    <property type="protein sequence ID" value="KAJ8446448.1"/>
    <property type="molecule type" value="Genomic_DNA"/>
</dbReference>
<evidence type="ECO:0000313" key="3">
    <source>
        <dbReference type="EMBL" id="KAJ8446448.1"/>
    </source>
</evidence>
<keyword evidence="1" id="KW-0489">Methyltransferase</keyword>
<dbReference type="InterPro" id="IPR039044">
    <property type="entry name" value="Trm13"/>
</dbReference>
<comment type="function">
    <text evidence="1">tRNA methylase which 2'-O-methylates cytidine(4) in tRNA(Pro) and tRNA(Gly)(GCC), and adenosine(4) in tRNA(His).</text>
</comment>
<comment type="caution">
    <text evidence="3">The sequence shown here is derived from an EMBL/GenBank/DDBJ whole genome shotgun (WGS) entry which is preliminary data.</text>
</comment>
<name>A0A9Q1KPC2_9CARY</name>
<dbReference type="AlphaFoldDB" id="A0A9Q1KPC2"/>
<keyword evidence="1" id="KW-0863">Zinc-finger</keyword>
<evidence type="ECO:0000256" key="1">
    <source>
        <dbReference type="RuleBase" id="RU367103"/>
    </source>
</evidence>
<keyword evidence="1" id="KW-0808">Transferase</keyword>
<gene>
    <name evidence="3" type="ORF">Cgig2_019341</name>
</gene>
<dbReference type="OrthoDB" id="258806at2759"/>
<comment type="catalytic activity">
    <reaction evidence="1">
        <text>cytidine(4) in tRNA(Pro) + S-adenosyl-L-methionine = 2'-O-methylcytidine(4) in tRNA(Pro) + S-adenosyl-L-homocysteine + H(+)</text>
        <dbReference type="Rhea" id="RHEA:32767"/>
        <dbReference type="Rhea" id="RHEA-COMP:10397"/>
        <dbReference type="Rhea" id="RHEA-COMP:10398"/>
        <dbReference type="ChEBI" id="CHEBI:15378"/>
        <dbReference type="ChEBI" id="CHEBI:57856"/>
        <dbReference type="ChEBI" id="CHEBI:59789"/>
        <dbReference type="ChEBI" id="CHEBI:74495"/>
        <dbReference type="ChEBI" id="CHEBI:82748"/>
        <dbReference type="EC" id="2.1.1.225"/>
    </reaction>
</comment>
<comment type="catalytic activity">
    <reaction evidence="1">
        <text>adenosine(4) in tRNA(His) + S-adenosyl-L-methionine = 2'-O-methyladenosine(4) in tRNA(His) + S-adenosyl-L-homocysteine + H(+)</text>
        <dbReference type="Rhea" id="RHEA:43196"/>
        <dbReference type="Rhea" id="RHEA-COMP:10401"/>
        <dbReference type="Rhea" id="RHEA-COMP:10402"/>
        <dbReference type="ChEBI" id="CHEBI:15378"/>
        <dbReference type="ChEBI" id="CHEBI:57856"/>
        <dbReference type="ChEBI" id="CHEBI:59789"/>
        <dbReference type="ChEBI" id="CHEBI:74411"/>
        <dbReference type="ChEBI" id="CHEBI:74477"/>
        <dbReference type="EC" id="2.1.1.225"/>
    </reaction>
</comment>
<dbReference type="EC" id="2.1.1.225" evidence="1"/>
<dbReference type="Proteomes" id="UP001153076">
    <property type="component" value="Unassembled WGS sequence"/>
</dbReference>
<dbReference type="PANTHER" id="PTHR12998:SF0">
    <property type="entry name" value="TRNA:M(4)X MODIFICATION ENZYME TRM13 HOMOLOG"/>
    <property type="match status" value="1"/>
</dbReference>
<dbReference type="GO" id="GO:0030488">
    <property type="term" value="P:tRNA methylation"/>
    <property type="evidence" value="ECO:0007669"/>
    <property type="project" value="InterPro"/>
</dbReference>
<proteinExistence type="inferred from homology"/>
<dbReference type="PANTHER" id="PTHR12998">
    <property type="entry name" value="TRNA:M(4)X MODIFICATION ENZYME TRM13 HOMOLOG"/>
    <property type="match status" value="1"/>
</dbReference>
<reference evidence="3" key="1">
    <citation type="submission" date="2022-04" db="EMBL/GenBank/DDBJ databases">
        <title>Carnegiea gigantea Genome sequencing and assembly v2.</title>
        <authorList>
            <person name="Copetti D."/>
            <person name="Sanderson M.J."/>
            <person name="Burquez A."/>
            <person name="Wojciechowski M.F."/>
        </authorList>
    </citation>
    <scope>NUCLEOTIDE SEQUENCE</scope>
    <source>
        <strain evidence="3">SGP5-SGP5p</strain>
        <tissue evidence="3">Aerial part</tissue>
    </source>
</reference>
<evidence type="ECO:0000313" key="4">
    <source>
        <dbReference type="Proteomes" id="UP001153076"/>
    </source>
</evidence>
<evidence type="ECO:0000259" key="2">
    <source>
        <dbReference type="Pfam" id="PF05206"/>
    </source>
</evidence>
<accession>A0A9Q1KPC2</accession>
<keyword evidence="4" id="KW-1185">Reference proteome</keyword>
<dbReference type="GO" id="GO:0106050">
    <property type="term" value="F:tRNA 2'-O-methyltransferase activity"/>
    <property type="evidence" value="ECO:0007669"/>
    <property type="project" value="UniProtKB-UniRule"/>
</dbReference>
<feature type="domain" description="Methyltransferase TRM13" evidence="2">
    <location>
        <begin position="79"/>
        <end position="277"/>
    </location>
</feature>
<keyword evidence="1" id="KW-0819">tRNA processing</keyword>
<comment type="similarity">
    <text evidence="1">Belongs to the methyltransferase TRM13 family.</text>
</comment>
<dbReference type="Pfam" id="PF05206">
    <property type="entry name" value="TRM13"/>
    <property type="match status" value="1"/>
</dbReference>
<keyword evidence="1" id="KW-0949">S-adenosyl-L-methionine</keyword>
<keyword evidence="1" id="KW-0862">Zinc</keyword>
<organism evidence="3 4">
    <name type="scientific">Carnegiea gigantea</name>
    <dbReference type="NCBI Taxonomy" id="171969"/>
    <lineage>
        <taxon>Eukaryota</taxon>
        <taxon>Viridiplantae</taxon>
        <taxon>Streptophyta</taxon>
        <taxon>Embryophyta</taxon>
        <taxon>Tracheophyta</taxon>
        <taxon>Spermatophyta</taxon>
        <taxon>Magnoliopsida</taxon>
        <taxon>eudicotyledons</taxon>
        <taxon>Gunneridae</taxon>
        <taxon>Pentapetalae</taxon>
        <taxon>Caryophyllales</taxon>
        <taxon>Cactineae</taxon>
        <taxon>Cactaceae</taxon>
        <taxon>Cactoideae</taxon>
        <taxon>Echinocereeae</taxon>
        <taxon>Carnegiea</taxon>
    </lineage>
</organism>
<dbReference type="InterPro" id="IPR007871">
    <property type="entry name" value="Methyltransferase_TRM13"/>
</dbReference>
<protein>
    <recommendedName>
        <fullName evidence="1">tRNA:m(4)X modification enzyme TRM13</fullName>
        <ecNumber evidence="1">2.1.1.225</ecNumber>
    </recommendedName>
</protein>
<comment type="catalytic activity">
    <reaction evidence="1">
        <text>cytidine(4) in tRNA(Gly)(GCC) + S-adenosyl-L-methionine = 2'-O-methylcytidine(4) in tRNA(Gly)(GCC) + S-adenosyl-L-homocysteine + H(+)</text>
        <dbReference type="Rhea" id="RHEA:43192"/>
        <dbReference type="Rhea" id="RHEA-COMP:10399"/>
        <dbReference type="Rhea" id="RHEA-COMP:10400"/>
        <dbReference type="ChEBI" id="CHEBI:15378"/>
        <dbReference type="ChEBI" id="CHEBI:57856"/>
        <dbReference type="ChEBI" id="CHEBI:59789"/>
        <dbReference type="ChEBI" id="CHEBI:74495"/>
        <dbReference type="ChEBI" id="CHEBI:82748"/>
        <dbReference type="EC" id="2.1.1.225"/>
    </reaction>
</comment>
<keyword evidence="1" id="KW-0479">Metal-binding</keyword>